<gene>
    <name evidence="2" type="ORF">HA72_1324</name>
    <name evidence="3" type="ORF">MsedA_1342</name>
    <name evidence="4" type="ORF">MsedB_1344</name>
    <name evidence="5" type="ORF">MsedC_1342</name>
    <name evidence="6" type="ORF">MsedD_1343</name>
    <name evidence="7" type="ORF">MsedE_1348</name>
</gene>
<feature type="transmembrane region" description="Helical" evidence="1">
    <location>
        <begin position="399"/>
        <end position="425"/>
    </location>
</feature>
<evidence type="ECO:0000313" key="9">
    <source>
        <dbReference type="Proteomes" id="UP000056255"/>
    </source>
</evidence>
<evidence type="ECO:0000313" key="3">
    <source>
        <dbReference type="EMBL" id="AKV74338.1"/>
    </source>
</evidence>
<feature type="transmembrane region" description="Helical" evidence="1">
    <location>
        <begin position="215"/>
        <end position="232"/>
    </location>
</feature>
<reference evidence="10 11" key="2">
    <citation type="journal article" date="2015" name="Genome Announc.">
        <title>Complete Genome Sequences of Evolved Arsenate-Resistant Metallosphaera sedula Strains.</title>
        <authorList>
            <person name="Ai C."/>
            <person name="McCarthy S."/>
            <person name="Schackwitz W."/>
            <person name="Martin J."/>
            <person name="Lipzen A."/>
            <person name="Blum P."/>
        </authorList>
    </citation>
    <scope>NUCLEOTIDE SEQUENCE [LARGE SCALE GENOMIC DNA]</scope>
    <source>
        <strain evidence="5 11">ARS120-1</strain>
        <strain evidence="6 10">ARS120-2</strain>
        <strain evidence="3 13">ARS50-1</strain>
        <strain evidence="4 12">ARS50-2</strain>
    </source>
</reference>
<keyword evidence="1" id="KW-1133">Transmembrane helix</keyword>
<dbReference type="EMBL" id="CP012174">
    <property type="protein sequence ID" value="AKV78829.1"/>
    <property type="molecule type" value="Genomic_DNA"/>
</dbReference>
<feature type="transmembrane region" description="Helical" evidence="1">
    <location>
        <begin position="126"/>
        <end position="151"/>
    </location>
</feature>
<dbReference type="PANTHER" id="PTHR35402">
    <property type="entry name" value="INTEGRAL MEMBRANE PROTEIN-RELATED"/>
    <property type="match status" value="1"/>
</dbReference>
<protein>
    <submittedName>
        <fullName evidence="2">Flagella assembly protein J-like protein</fullName>
    </submittedName>
    <submittedName>
        <fullName evidence="3">Flagellar protein FlaJ</fullName>
    </submittedName>
</protein>
<feature type="transmembrane region" description="Helical" evidence="1">
    <location>
        <begin position="356"/>
        <end position="379"/>
    </location>
</feature>
<sequence>MQLRSQDEVDSKFIFLVAYILALFTADLPPESIVVTLSGLKYFGEYSKTFGRLATLIHGYRYKFSNAINIVSTKIHIKPFREFIVRFSQALSHGDEMISFLNREIDMTLNDYNADMNRKIESMNNFLAIYGSLSSSLVFLMVNLTLVSILFDVGTSVLQLLSMAMVAVIGLLTLVVYVLYKPEIYVILKRNEKLVAVIGLLLSMTIMLLQRNYVAVAIAGGVLIGTGMFFRMKERRLNILERHYVAFVTYFSRTYHVVNNLMDTFLSVMRGDLGTMRPLVSSSLNRLKFGVRKSLIFEMMGEESGSVLILMMNRIISATVELGGNVKEVGETVSRIGTTLLNLRARREQNGRAFEASVFAMQGASSAIGGSLLALIQVFENIFSTNVINSIFTLGQVSIPQLSLLLLAILVALSFANGISIAIAYGKTFYSSLYFVGILLVITALSFHFTYVLTQGIFSGVFQGLPTVTSIPGNI</sequence>
<evidence type="ECO:0000313" key="7">
    <source>
        <dbReference type="EMBL" id="AKV83312.1"/>
    </source>
</evidence>
<evidence type="ECO:0000313" key="12">
    <source>
        <dbReference type="Proteomes" id="UP000062475"/>
    </source>
</evidence>
<dbReference type="Proteomes" id="UP000068832">
    <property type="component" value="Chromosome"/>
</dbReference>
<dbReference type="Proteomes" id="UP000062398">
    <property type="component" value="Chromosome"/>
</dbReference>
<keyword evidence="2" id="KW-0969">Cilium</keyword>
<dbReference type="Proteomes" id="UP000061362">
    <property type="component" value="Chromosome"/>
</dbReference>
<feature type="transmembrane region" description="Helical" evidence="1">
    <location>
        <begin position="192"/>
        <end position="209"/>
    </location>
</feature>
<dbReference type="PATRIC" id="fig|43687.5.peg.1446"/>
<dbReference type="PANTHER" id="PTHR35402:SF2">
    <property type="entry name" value="FLAGELLA ACCESSORY PROTEIN J"/>
    <property type="match status" value="1"/>
</dbReference>
<reference evidence="2 8" key="1">
    <citation type="journal article" date="2014" name="J. Bacteriol.">
        <title>Role of an Archaeal PitA Transporter in the Copper and Arsenic Resistance of Metallosphaera sedula, an Extreme Thermoacidophile.</title>
        <authorList>
            <person name="McCarthy S."/>
            <person name="Ai C."/>
            <person name="Wheaton G."/>
            <person name="Tevatia R."/>
            <person name="Eckrich V."/>
            <person name="Kelly R."/>
            <person name="Blum P."/>
        </authorList>
    </citation>
    <scope>NUCLEOTIDE SEQUENCE [LARGE SCALE GENOMIC DNA]</scope>
    <source>
        <strain evidence="2 8">CuR1</strain>
    </source>
</reference>
<organism evidence="2 8">
    <name type="scientific">Metallosphaera sedula</name>
    <dbReference type="NCBI Taxonomy" id="43687"/>
    <lineage>
        <taxon>Archaea</taxon>
        <taxon>Thermoproteota</taxon>
        <taxon>Thermoprotei</taxon>
        <taxon>Sulfolobales</taxon>
        <taxon>Sulfolobaceae</taxon>
        <taxon>Metallosphaera</taxon>
    </lineage>
</organism>
<reference evidence="7 9" key="3">
    <citation type="submission" date="2015-07" db="EMBL/GenBank/DDBJ databases">
        <title>Physiological, transcriptional responses and genome re-sequencing of acid resistant extremely thermoacidophilic Metallosphaera sedula SARC-M1.</title>
        <authorList>
            <person name="Ai C."/>
            <person name="McCarthy S."/>
            <person name="Eckrich V."/>
            <person name="Rudrappa D."/>
            <person name="Qiu G."/>
            <person name="Blum P."/>
        </authorList>
    </citation>
    <scope>NUCLEOTIDE SEQUENCE [LARGE SCALE GENOMIC DNA]</scope>
    <source>
        <strain evidence="7 9">SARC-M1</strain>
    </source>
</reference>
<evidence type="ECO:0000313" key="5">
    <source>
        <dbReference type="EMBL" id="AKV78829.1"/>
    </source>
</evidence>
<dbReference type="AlphaFoldDB" id="A0A088E6T6"/>
<dbReference type="EMBL" id="CP012173">
    <property type="protein sequence ID" value="AKV76577.1"/>
    <property type="molecule type" value="Genomic_DNA"/>
</dbReference>
<evidence type="ECO:0000313" key="11">
    <source>
        <dbReference type="Proteomes" id="UP000062398"/>
    </source>
</evidence>
<evidence type="ECO:0000313" key="13">
    <source>
        <dbReference type="Proteomes" id="UP000068832"/>
    </source>
</evidence>
<evidence type="ECO:0000313" key="8">
    <source>
        <dbReference type="Proteomes" id="UP000029084"/>
    </source>
</evidence>
<evidence type="ECO:0000313" key="4">
    <source>
        <dbReference type="EMBL" id="AKV76577.1"/>
    </source>
</evidence>
<dbReference type="Proteomes" id="UP000062475">
    <property type="component" value="Chromosome"/>
</dbReference>
<feature type="transmembrane region" description="Helical" evidence="1">
    <location>
        <begin position="157"/>
        <end position="180"/>
    </location>
</feature>
<dbReference type="InterPro" id="IPR056569">
    <property type="entry name" value="ArlJ-like"/>
</dbReference>
<dbReference type="EMBL" id="CP012172">
    <property type="protein sequence ID" value="AKV74338.1"/>
    <property type="molecule type" value="Genomic_DNA"/>
</dbReference>
<dbReference type="EMBL" id="CP008822">
    <property type="protein sequence ID" value="AIM27467.1"/>
    <property type="molecule type" value="Genomic_DNA"/>
</dbReference>
<keyword evidence="2" id="KW-0966">Cell projection</keyword>
<feature type="transmembrane region" description="Helical" evidence="1">
    <location>
        <begin position="432"/>
        <end position="453"/>
    </location>
</feature>
<name>A0A088E6T6_9CREN</name>
<accession>A0A088E6T6</accession>
<dbReference type="OrthoDB" id="36956at2157"/>
<dbReference type="RefSeq" id="WP_012021269.1">
    <property type="nucleotide sequence ID" value="NZ_AP019770.1"/>
</dbReference>
<dbReference type="OMA" id="DRLWHTG"/>
<proteinExistence type="predicted"/>
<evidence type="ECO:0000256" key="1">
    <source>
        <dbReference type="SAM" id="Phobius"/>
    </source>
</evidence>
<dbReference type="GeneID" id="91755823"/>
<dbReference type="Proteomes" id="UP000056255">
    <property type="component" value="Chromosome"/>
</dbReference>
<dbReference type="EMBL" id="CP012175">
    <property type="protein sequence ID" value="AKV81074.1"/>
    <property type="molecule type" value="Genomic_DNA"/>
</dbReference>
<dbReference type="EMBL" id="CP012176">
    <property type="protein sequence ID" value="AKV83312.1"/>
    <property type="molecule type" value="Genomic_DNA"/>
</dbReference>
<evidence type="ECO:0000313" key="6">
    <source>
        <dbReference type="EMBL" id="AKV81074.1"/>
    </source>
</evidence>
<dbReference type="Proteomes" id="UP000029084">
    <property type="component" value="Chromosome"/>
</dbReference>
<evidence type="ECO:0000313" key="2">
    <source>
        <dbReference type="EMBL" id="AIM27467.1"/>
    </source>
</evidence>
<keyword evidence="1" id="KW-0472">Membrane</keyword>
<evidence type="ECO:0000313" key="10">
    <source>
        <dbReference type="Proteomes" id="UP000061362"/>
    </source>
</evidence>
<keyword evidence="1" id="KW-0812">Transmembrane</keyword>
<keyword evidence="2" id="KW-0282">Flagellum</keyword>